<dbReference type="RefSeq" id="WP_143156953.1">
    <property type="nucleotide sequence ID" value="NZ_FQWY01000069.1"/>
</dbReference>
<reference evidence="2" key="1">
    <citation type="submission" date="2016-11" db="EMBL/GenBank/DDBJ databases">
        <authorList>
            <person name="Varghese N."/>
            <person name="Submissions S."/>
        </authorList>
    </citation>
    <scope>NUCLEOTIDE SEQUENCE [LARGE SCALE GENOMIC DNA]</scope>
    <source>
        <strain evidence="2">DSM 11003</strain>
    </source>
</reference>
<accession>A0A1M5S5I3</accession>
<organism evidence="1 2">
    <name type="scientific">Thermosyntropha lipolytica DSM 11003</name>
    <dbReference type="NCBI Taxonomy" id="1123382"/>
    <lineage>
        <taxon>Bacteria</taxon>
        <taxon>Bacillati</taxon>
        <taxon>Bacillota</taxon>
        <taxon>Clostridia</taxon>
        <taxon>Eubacteriales</taxon>
        <taxon>Syntrophomonadaceae</taxon>
        <taxon>Thermosyntropha</taxon>
    </lineage>
</organism>
<sequence>MKKDKDKDFVIVNVALDKHIETLLRIEAAHRETSKRQLIANIVEEWLYRNRKTGFFDLILKIKEKQDEGEVKVVDIARIKEVKDIKDFARELVDVCSAYYLEWNRNRINDKPSEKQLQLKQELLQKIEELNQLAVRYGIPPAPEMTNFSDDALAEVCKNYIDDYSYDIYFGKPEKELENAVIPKFEVEMQKEIDDFENALRKALRKNKNALPPETIKDYEKTYNVKLLEDE</sequence>
<dbReference type="STRING" id="1123382.SAMN02745221_02171"/>
<proteinExistence type="predicted"/>
<dbReference type="Proteomes" id="UP000242329">
    <property type="component" value="Unassembled WGS sequence"/>
</dbReference>
<gene>
    <name evidence="1" type="ORF">SAMN02745221_02171</name>
</gene>
<dbReference type="EMBL" id="FQWY01000069">
    <property type="protein sequence ID" value="SHH33751.1"/>
    <property type="molecule type" value="Genomic_DNA"/>
</dbReference>
<evidence type="ECO:0000313" key="2">
    <source>
        <dbReference type="Proteomes" id="UP000242329"/>
    </source>
</evidence>
<name>A0A1M5S5I3_9FIRM</name>
<keyword evidence="2" id="KW-1185">Reference proteome</keyword>
<dbReference type="AlphaFoldDB" id="A0A1M5S5I3"/>
<evidence type="ECO:0000313" key="1">
    <source>
        <dbReference type="EMBL" id="SHH33751.1"/>
    </source>
</evidence>
<protein>
    <submittedName>
        <fullName evidence="1">Uncharacterized protein</fullName>
    </submittedName>
</protein>